<dbReference type="InterPro" id="IPR036388">
    <property type="entry name" value="WH-like_DNA-bd_sf"/>
</dbReference>
<protein>
    <submittedName>
        <fullName evidence="2">LysR family transcriptional regulator</fullName>
    </submittedName>
</protein>
<evidence type="ECO:0000259" key="1">
    <source>
        <dbReference type="PROSITE" id="PS50931"/>
    </source>
</evidence>
<evidence type="ECO:0000313" key="2">
    <source>
        <dbReference type="EMBL" id="SBW79443.1"/>
    </source>
</evidence>
<dbReference type="GO" id="GO:0005829">
    <property type="term" value="C:cytosol"/>
    <property type="evidence" value="ECO:0007669"/>
    <property type="project" value="TreeGrafter"/>
</dbReference>
<organism evidence="2 3">
    <name type="scientific">Pseudomonas veronii 1YdBTEX2</name>
    <dbReference type="NCBI Taxonomy" id="1295141"/>
    <lineage>
        <taxon>Bacteria</taxon>
        <taxon>Pseudomonadati</taxon>
        <taxon>Pseudomonadota</taxon>
        <taxon>Gammaproteobacteria</taxon>
        <taxon>Pseudomonadales</taxon>
        <taxon>Pseudomonadaceae</taxon>
        <taxon>Pseudomonas</taxon>
    </lineage>
</organism>
<gene>
    <name evidence="2" type="ORF">PVE_R1G1556</name>
</gene>
<dbReference type="PANTHER" id="PTHR30419:SF8">
    <property type="entry name" value="NITROGEN ASSIMILATION TRANSCRIPTIONAL ACTIVATOR-RELATED"/>
    <property type="match status" value="1"/>
</dbReference>
<dbReference type="InterPro" id="IPR036390">
    <property type="entry name" value="WH_DNA-bd_sf"/>
</dbReference>
<dbReference type="PROSITE" id="PS50931">
    <property type="entry name" value="HTH_LYSR"/>
    <property type="match status" value="1"/>
</dbReference>
<sequence>MCCNSNLSALPLLNEQQHQSGASEIMRELNQRRLRYFFEVFSQGSIRGAAESLNTAPSVITRQIKLLEDEIGVPLFIRQPRGLEPTEAARYLLEFWHGCQSHQEQFEDRLQAVKGLQRGEVRIVSSEGYVDSLMDEVLTDFCAEYWGFHDHPDSHSTNIRTLIPR</sequence>
<feature type="domain" description="HTH lysR-type" evidence="1">
    <location>
        <begin position="29"/>
        <end position="86"/>
    </location>
</feature>
<name>A0A1D3JTN2_PSEVE</name>
<dbReference type="InterPro" id="IPR000847">
    <property type="entry name" value="LysR_HTH_N"/>
</dbReference>
<dbReference type="PANTHER" id="PTHR30419">
    <property type="entry name" value="HTH-TYPE TRANSCRIPTIONAL REGULATOR YBHD"/>
    <property type="match status" value="1"/>
</dbReference>
<dbReference type="SUPFAM" id="SSF46785">
    <property type="entry name" value="Winged helix' DNA-binding domain"/>
    <property type="match status" value="1"/>
</dbReference>
<evidence type="ECO:0000313" key="3">
    <source>
        <dbReference type="Proteomes" id="UP000245431"/>
    </source>
</evidence>
<dbReference type="AlphaFoldDB" id="A0A1D3JTN2"/>
<dbReference type="InterPro" id="IPR050950">
    <property type="entry name" value="HTH-type_LysR_regulators"/>
</dbReference>
<dbReference type="EMBL" id="LT599583">
    <property type="protein sequence ID" value="SBW79443.1"/>
    <property type="molecule type" value="Genomic_DNA"/>
</dbReference>
<dbReference type="Gene3D" id="1.10.10.10">
    <property type="entry name" value="Winged helix-like DNA-binding domain superfamily/Winged helix DNA-binding domain"/>
    <property type="match status" value="1"/>
</dbReference>
<accession>A0A1D3JTN2</accession>
<dbReference type="Pfam" id="PF00126">
    <property type="entry name" value="HTH_1"/>
    <property type="match status" value="1"/>
</dbReference>
<dbReference type="Proteomes" id="UP000245431">
    <property type="component" value="Chromosome PVE_r1"/>
</dbReference>
<proteinExistence type="predicted"/>
<dbReference type="GO" id="GO:0003700">
    <property type="term" value="F:DNA-binding transcription factor activity"/>
    <property type="evidence" value="ECO:0007669"/>
    <property type="project" value="InterPro"/>
</dbReference>
<reference evidence="3" key="1">
    <citation type="submission" date="2016-07" db="EMBL/GenBank/DDBJ databases">
        <authorList>
            <person name="Florea S."/>
            <person name="Webb J.S."/>
            <person name="Jaromczyk J."/>
            <person name="Schardl C.L."/>
        </authorList>
    </citation>
    <scope>NUCLEOTIDE SEQUENCE [LARGE SCALE GENOMIC DNA]</scope>
    <source>
        <strain evidence="3">1YdBTEX2</strain>
    </source>
</reference>